<evidence type="ECO:0000313" key="1">
    <source>
        <dbReference type="EMBL" id="EFW19765.1"/>
    </source>
</evidence>
<dbReference type="eggNOG" id="ENOG502S5U7">
    <property type="taxonomic scope" value="Eukaryota"/>
</dbReference>
<dbReference type="InterPro" id="IPR016674">
    <property type="entry name" value="SMase_D/PLipase_D"/>
</dbReference>
<dbReference type="InterPro" id="IPR017946">
    <property type="entry name" value="PLC-like_Pdiesterase_TIM-brl"/>
</dbReference>
<dbReference type="VEuPathDB" id="FungiDB:D8B26_007948"/>
<dbReference type="OrthoDB" id="4907280at2759"/>
<dbReference type="HOGENOM" id="CLU_059400_0_0_1"/>
<reference evidence="2" key="2">
    <citation type="submission" date="2010-03" db="EMBL/GenBank/DDBJ databases">
        <title>The genome sequence of Coccidioides posadasii strain Silveira.</title>
        <authorList>
            <consortium name="The Broad Institute Genome Sequencing Center for Infectious Disease"/>
            <person name="Neafsey D."/>
            <person name="Orbach M."/>
            <person name="Henn M.R."/>
            <person name="Cole G.T."/>
            <person name="Galgiani J."/>
            <person name="Gardner M.J."/>
            <person name="Kirkland T.N."/>
            <person name="Taylor J.W."/>
            <person name="Young S.K."/>
            <person name="Zeng Q."/>
            <person name="Koehrsen M."/>
            <person name="Alvarado L."/>
            <person name="Berlin A."/>
            <person name="Borenstein D."/>
            <person name="Chapman S.B."/>
            <person name="Chen Z."/>
            <person name="Engels R."/>
            <person name="Freedman E."/>
            <person name="Gellesch M."/>
            <person name="Goldberg J."/>
            <person name="Griggs A."/>
            <person name="Gujja S."/>
            <person name="Heilman E."/>
            <person name="Heiman D."/>
            <person name="Howarth C."/>
            <person name="Jen D."/>
            <person name="Larson L."/>
            <person name="Mehta T."/>
            <person name="Neiman D."/>
            <person name="Park D."/>
            <person name="Pearson M."/>
            <person name="Richards J."/>
            <person name="Roberts A."/>
            <person name="Saif S."/>
            <person name="Shea T."/>
            <person name="Shenoy N."/>
            <person name="Sisk P."/>
            <person name="Stolte C."/>
            <person name="Sykes S."/>
            <person name="Walk T."/>
            <person name="White J."/>
            <person name="Yandava C."/>
            <person name="Haas B."/>
            <person name="Nusbaum C."/>
            <person name="Birren B."/>
        </authorList>
    </citation>
    <scope>NUCLEOTIDE SEQUENCE [LARGE SCALE GENOMIC DNA]</scope>
    <source>
        <strain evidence="2">RMSCC 757 / Silveira</strain>
    </source>
</reference>
<organism evidence="2">
    <name type="scientific">Coccidioides posadasii (strain RMSCC 757 / Silveira)</name>
    <name type="common">Valley fever fungus</name>
    <dbReference type="NCBI Taxonomy" id="443226"/>
    <lineage>
        <taxon>Eukaryota</taxon>
        <taxon>Fungi</taxon>
        <taxon>Dikarya</taxon>
        <taxon>Ascomycota</taxon>
        <taxon>Pezizomycotina</taxon>
        <taxon>Eurotiomycetes</taxon>
        <taxon>Eurotiomycetidae</taxon>
        <taxon>Onygenales</taxon>
        <taxon>Onygenaceae</taxon>
        <taxon>Coccidioides</taxon>
    </lineage>
</organism>
<keyword evidence="2" id="KW-1185">Reference proteome</keyword>
<dbReference type="GO" id="GO:0016042">
    <property type="term" value="P:lipid catabolic process"/>
    <property type="evidence" value="ECO:0007669"/>
    <property type="project" value="InterPro"/>
</dbReference>
<name>E9D1U1_COCPS</name>
<dbReference type="EMBL" id="GL636490">
    <property type="protein sequence ID" value="EFW19765.1"/>
    <property type="molecule type" value="Genomic_DNA"/>
</dbReference>
<reference evidence="2" key="1">
    <citation type="journal article" date="2010" name="Genome Res.">
        <title>Population genomic sequencing of Coccidioides fungi reveals recent hybridization and transposon control.</title>
        <authorList>
            <person name="Neafsey D.E."/>
            <person name="Barker B.M."/>
            <person name="Sharpton T.J."/>
            <person name="Stajich J.E."/>
            <person name="Park D.J."/>
            <person name="Whiston E."/>
            <person name="Hung C.-Y."/>
            <person name="McMahan C."/>
            <person name="White J."/>
            <person name="Sykes S."/>
            <person name="Heiman D."/>
            <person name="Young S."/>
            <person name="Zeng Q."/>
            <person name="Abouelleil A."/>
            <person name="Aftuck L."/>
            <person name="Bessette D."/>
            <person name="Brown A."/>
            <person name="FitzGerald M."/>
            <person name="Lui A."/>
            <person name="Macdonald J.P."/>
            <person name="Priest M."/>
            <person name="Orbach M.J."/>
            <person name="Galgiani J.N."/>
            <person name="Kirkland T.N."/>
            <person name="Cole G.T."/>
            <person name="Birren B.W."/>
            <person name="Henn M.R."/>
            <person name="Taylor J.W."/>
            <person name="Rounsley S.D."/>
        </authorList>
    </citation>
    <scope>NUCLEOTIDE SEQUENCE [LARGE SCALE GENOMIC DNA]</scope>
    <source>
        <strain evidence="2">RMSCC 757 / Silveira</strain>
    </source>
</reference>
<protein>
    <submittedName>
        <fullName evidence="1">Phospholipase D</fullName>
    </submittedName>
</protein>
<dbReference type="Gene3D" id="3.20.20.190">
    <property type="entry name" value="Phosphatidylinositol (PI) phosphodiesterase"/>
    <property type="match status" value="1"/>
</dbReference>
<dbReference type="SUPFAM" id="SSF51695">
    <property type="entry name" value="PLC-like phosphodiesterases"/>
    <property type="match status" value="1"/>
</dbReference>
<dbReference type="CDD" id="cd08576">
    <property type="entry name" value="GDPD_like_SMaseD_PLD"/>
    <property type="match status" value="1"/>
</dbReference>
<dbReference type="PIRSF" id="PIRSF016632">
    <property type="entry name" value="Phospholipase_actinobac/fun"/>
    <property type="match status" value="1"/>
</dbReference>
<dbReference type="OMA" id="FVWFDIK"/>
<dbReference type="AlphaFoldDB" id="E9D1U1"/>
<dbReference type="GO" id="GO:0004620">
    <property type="term" value="F:phospholipase activity"/>
    <property type="evidence" value="ECO:0007669"/>
    <property type="project" value="InterPro"/>
</dbReference>
<accession>E9D1U1</accession>
<dbReference type="VEuPathDB" id="FungiDB:CPSG_04149"/>
<dbReference type="Proteomes" id="UP000002497">
    <property type="component" value="Unassembled WGS sequence"/>
</dbReference>
<evidence type="ECO:0000313" key="2">
    <source>
        <dbReference type="Proteomes" id="UP000002497"/>
    </source>
</evidence>
<gene>
    <name evidence="1" type="ORF">CPSG_04149</name>
</gene>
<sequence length="342" mass="37841">MLVSTLVRLLLCSAALFSSHLAVAVPVTPDEVEVDSYALEPPTVAEPVTPGESGVGIDAIEPRQAANQRPIYAIAHRVLTAQGVRDALKHGANAIEIDLCAWRKWNTWLADHDCATGSSAGDSAVTMFETIVEEHKKGKDVTFVWLDMKNPDYCEPRLNCSIEALRNLARKTLEPEGIRVLFGFYKAEKSRALKVIREKLNPYEAVSLSGKASAVLKEYEGKVASGIPVAQRVMDYGYYNLRFEFGGCHEGGYYTCTELRQGAQLRDEGKLGKVYGWTSSSGQVDLVNQLLGTAGVDGIIYGFEMTYYYDDVLTWRAALDILTWVKEHGNTHRMATRADPPW</sequence>
<dbReference type="GO" id="GO:0008081">
    <property type="term" value="F:phosphoric diester hydrolase activity"/>
    <property type="evidence" value="ECO:0007669"/>
    <property type="project" value="InterPro"/>
</dbReference>
<proteinExistence type="predicted"/>